<organism evidence="2 3">
    <name type="scientific">Flavobacterium jejuense</name>
    <dbReference type="NCBI Taxonomy" id="1544455"/>
    <lineage>
        <taxon>Bacteria</taxon>
        <taxon>Pseudomonadati</taxon>
        <taxon>Bacteroidota</taxon>
        <taxon>Flavobacteriia</taxon>
        <taxon>Flavobacteriales</taxon>
        <taxon>Flavobacteriaceae</taxon>
        <taxon>Flavobacterium</taxon>
    </lineage>
</organism>
<gene>
    <name evidence="2" type="ORF">FIA58_002215</name>
</gene>
<dbReference type="PROSITE" id="PS51257">
    <property type="entry name" value="PROKAR_LIPOPROTEIN"/>
    <property type="match status" value="1"/>
</dbReference>
<comment type="caution">
    <text evidence="2">The sequence shown here is derived from an EMBL/GenBank/DDBJ whole genome shotgun (WGS) entry which is preliminary data.</text>
</comment>
<dbReference type="Proteomes" id="UP000817854">
    <property type="component" value="Unassembled WGS sequence"/>
</dbReference>
<dbReference type="Gene3D" id="3.90.226.10">
    <property type="entry name" value="2-enoyl-CoA Hydratase, Chain A, domain 1"/>
    <property type="match status" value="1"/>
</dbReference>
<reference evidence="2 3" key="2">
    <citation type="submission" date="2019-05" db="EMBL/GenBank/DDBJ databases">
        <authorList>
            <person name="Lianzixin W."/>
        </authorList>
    </citation>
    <scope>NUCLEOTIDE SEQUENCE [LARGE SCALE GENOMIC DNA]</scope>
    <source>
        <strain evidence="2 3">EC11</strain>
    </source>
</reference>
<evidence type="ECO:0000313" key="3">
    <source>
        <dbReference type="Proteomes" id="UP000817854"/>
    </source>
</evidence>
<dbReference type="EMBL" id="VEVQ02000001">
    <property type="protein sequence ID" value="NHN24478.1"/>
    <property type="molecule type" value="Genomic_DNA"/>
</dbReference>
<dbReference type="InterPro" id="IPR029045">
    <property type="entry name" value="ClpP/crotonase-like_dom_sf"/>
</dbReference>
<name>A0ABX0IPT4_9FLAO</name>
<reference evidence="3" key="1">
    <citation type="submission" date="2019-05" db="EMBL/GenBank/DDBJ databases">
        <title>Flavobacterium profundi sp. nov., isolated from a deep-sea seamount.</title>
        <authorList>
            <person name="Zhang D.-C."/>
        </authorList>
    </citation>
    <scope>NUCLEOTIDE SEQUENCE [LARGE SCALE GENOMIC DNA]</scope>
    <source>
        <strain evidence="3">EC11</strain>
    </source>
</reference>
<accession>A0ABX0IPT4</accession>
<dbReference type="PANTHER" id="PTHR32060:SF30">
    <property type="entry name" value="CARBOXY-TERMINAL PROCESSING PROTEASE CTPA"/>
    <property type="match status" value="1"/>
</dbReference>
<evidence type="ECO:0000313" key="2">
    <source>
        <dbReference type="EMBL" id="NHN24478.1"/>
    </source>
</evidence>
<dbReference type="SMART" id="SM00245">
    <property type="entry name" value="TSPc"/>
    <property type="match status" value="1"/>
</dbReference>
<dbReference type="SUPFAM" id="SSF52096">
    <property type="entry name" value="ClpP/crotonase"/>
    <property type="match status" value="1"/>
</dbReference>
<dbReference type="CDD" id="cd06567">
    <property type="entry name" value="Peptidase_S41"/>
    <property type="match status" value="1"/>
</dbReference>
<protein>
    <recommendedName>
        <fullName evidence="1">Tail specific protease domain-containing protein</fullName>
    </recommendedName>
</protein>
<dbReference type="RefSeq" id="WP_140959580.1">
    <property type="nucleotide sequence ID" value="NZ_VEVQ02000001.1"/>
</dbReference>
<proteinExistence type="predicted"/>
<dbReference type="InterPro" id="IPR005151">
    <property type="entry name" value="Tail-specific_protease"/>
</dbReference>
<sequence length="316" mass="35789">MKHFILYTFSIVLLGCNNNARNQISPIAKEYIDEVISLLEQKSIKKNEIDWTVFTNKIYLHAKNSKKIEDTYPCISFAISELKDNHSYFEPAKNSTKIENLNPLPILVDENVPRDIGYIRIPFFIGNNEAVKDYIDTITEKISQQNKAELKGWIVDLRDNFGGNMWPMLVGIEPILGDGIVGYFLDNNNNYEVWKVLEGKVFLNSEVVEQNTNLIHLKNEKPNVAVLINAKTASSGEAISIAFKGRNKTKFFGTKTFGVSTGCKSYTLSDSSRINLAESIFVDRNKTKYGSSIQPDVKCNDNESLQVAIDWLNKID</sequence>
<dbReference type="Pfam" id="PF03572">
    <property type="entry name" value="Peptidase_S41"/>
    <property type="match status" value="1"/>
</dbReference>
<keyword evidence="3" id="KW-1185">Reference proteome</keyword>
<dbReference type="PANTHER" id="PTHR32060">
    <property type="entry name" value="TAIL-SPECIFIC PROTEASE"/>
    <property type="match status" value="1"/>
</dbReference>
<reference evidence="2 3" key="3">
    <citation type="submission" date="2020-02" db="EMBL/GenBank/DDBJ databases">
        <title>Flavobacterium profundi sp. nov., isolated from a deep-sea seamount.</title>
        <authorList>
            <person name="Zhang D.-C."/>
        </authorList>
    </citation>
    <scope>NUCLEOTIDE SEQUENCE [LARGE SCALE GENOMIC DNA]</scope>
    <source>
        <strain evidence="2 3">EC11</strain>
    </source>
</reference>
<evidence type="ECO:0000259" key="1">
    <source>
        <dbReference type="SMART" id="SM00245"/>
    </source>
</evidence>
<feature type="domain" description="Tail specific protease" evidence="1">
    <location>
        <begin position="75"/>
        <end position="300"/>
    </location>
</feature>